<dbReference type="Gene3D" id="1.25.40.790">
    <property type="match status" value="1"/>
</dbReference>
<evidence type="ECO:0000256" key="4">
    <source>
        <dbReference type="ARBA" id="ARBA00023163"/>
    </source>
</evidence>
<feature type="domain" description="CCR4-NOT transcription complex subunit 1-like NOT1 connector" evidence="15">
    <location>
        <begin position="1276"/>
        <end position="1426"/>
    </location>
</feature>
<dbReference type="Pfam" id="PF25097">
    <property type="entry name" value="ARM_Cnot1"/>
    <property type="match status" value="1"/>
</dbReference>
<dbReference type="Gene3D" id="1.25.40.180">
    <property type="match status" value="1"/>
</dbReference>
<dbReference type="GO" id="GO:0005634">
    <property type="term" value="C:nucleus"/>
    <property type="evidence" value="ECO:0007669"/>
    <property type="project" value="UniProtKB-SubCell"/>
</dbReference>
<keyword evidence="3" id="KW-0805">Transcription regulation</keyword>
<dbReference type="GO" id="GO:0060090">
    <property type="term" value="F:molecular adaptor activity"/>
    <property type="evidence" value="ECO:0007669"/>
    <property type="project" value="TreeGrafter"/>
</dbReference>
<feature type="domain" description="CCR4-NOT transcription complex subunit 1 TTP binding" evidence="12">
    <location>
        <begin position="460"/>
        <end position="615"/>
    </location>
</feature>
<comment type="function">
    <text evidence="6">Acts as a component of the CCR4-NOT core complex, which in the nucleus seems to be a general transcription factor, and in the cytoplasm the major mRNA deadenylase involved in mRNA turnover. The NOT protein subcomplex negatively regulates the basal and activated transcription of many genes. Preferentially affects TC-type TATA element-dependent transcription. Could directly or indirectly inhibit component(s) of the general transcription machinery.</text>
</comment>
<dbReference type="Pfam" id="PF16418">
    <property type="entry name" value="CNOT1_HEAT"/>
    <property type="match status" value="1"/>
</dbReference>
<feature type="compositionally biased region" description="Low complexity" evidence="8">
    <location>
        <begin position="1195"/>
        <end position="1209"/>
    </location>
</feature>
<evidence type="ECO:0000259" key="13">
    <source>
        <dbReference type="Pfam" id="PF16418"/>
    </source>
</evidence>
<dbReference type="Gene3D" id="1.25.40.840">
    <property type="entry name" value="CCR4-NOT transcription complex subunit 1 TTP binding domain"/>
    <property type="match status" value="1"/>
</dbReference>
<dbReference type="PANTHER" id="PTHR13162">
    <property type="entry name" value="CCR4-NOT TRANSCRIPTION COMPLEX"/>
    <property type="match status" value="1"/>
</dbReference>
<dbReference type="GO" id="GO:0000289">
    <property type="term" value="P:nuclear-transcribed mRNA poly(A) tail shortening"/>
    <property type="evidence" value="ECO:0007669"/>
    <property type="project" value="UniProtKB-ARBA"/>
</dbReference>
<dbReference type="FunFam" id="1.25.40.180:FF:000012">
    <property type="entry name" value="Ccr4-Not transcription complex subunit"/>
    <property type="match status" value="1"/>
</dbReference>
<dbReference type="Pfam" id="PF16419">
    <property type="entry name" value="CNOT1_HEAT_N"/>
    <property type="match status" value="1"/>
</dbReference>
<feature type="domain" description="CCR4-NOT transcription complex subunit 1 HEAT repeat" evidence="13">
    <location>
        <begin position="254"/>
        <end position="418"/>
    </location>
</feature>
<evidence type="ECO:0000313" key="17">
    <source>
        <dbReference type="Proteomes" id="UP000182334"/>
    </source>
</evidence>
<dbReference type="InterPro" id="IPR007196">
    <property type="entry name" value="CCR4-Not_Not1_C"/>
</dbReference>
<evidence type="ECO:0000256" key="7">
    <source>
        <dbReference type="ARBA" id="ARBA00074459"/>
    </source>
</evidence>
<evidence type="ECO:0000259" key="10">
    <source>
        <dbReference type="Pfam" id="PF12842"/>
    </source>
</evidence>
<dbReference type="Gene3D" id="1.25.40.800">
    <property type="match status" value="1"/>
</dbReference>
<dbReference type="GO" id="GO:0017148">
    <property type="term" value="P:negative regulation of translation"/>
    <property type="evidence" value="ECO:0007669"/>
    <property type="project" value="InterPro"/>
</dbReference>
<dbReference type="CDD" id="cd20710">
    <property type="entry name" value="NOT1_connector"/>
    <property type="match status" value="1"/>
</dbReference>
<keyword evidence="4" id="KW-0804">Transcription</keyword>
<comment type="subcellular location">
    <subcellularLocation>
        <location evidence="1">Nucleus</location>
    </subcellularLocation>
</comment>
<evidence type="ECO:0000259" key="15">
    <source>
        <dbReference type="Pfam" id="PF25097"/>
    </source>
</evidence>
<feature type="domain" description="CCR4-NOT transcription complex subunit 1 HEAT repeat 1" evidence="14">
    <location>
        <begin position="3"/>
        <end position="240"/>
    </location>
</feature>
<dbReference type="InterPro" id="IPR032194">
    <property type="entry name" value="CNOT1_HEAT"/>
</dbReference>
<evidence type="ECO:0000256" key="3">
    <source>
        <dbReference type="ARBA" id="ARBA00023015"/>
    </source>
</evidence>
<keyword evidence="5" id="KW-0539">Nucleus</keyword>
<dbReference type="GO" id="GO:0030015">
    <property type="term" value="C:CCR4-NOT core complex"/>
    <property type="evidence" value="ECO:0007669"/>
    <property type="project" value="InterPro"/>
</dbReference>
<keyword evidence="17" id="KW-1185">Reference proteome</keyword>
<evidence type="ECO:0000256" key="2">
    <source>
        <dbReference type="ARBA" id="ARBA00022491"/>
    </source>
</evidence>
<feature type="region of interest" description="Disordered" evidence="8">
    <location>
        <begin position="1171"/>
        <end position="1211"/>
    </location>
</feature>
<dbReference type="InterPro" id="IPR055454">
    <property type="entry name" value="CNOT1-like_NOT1_connector"/>
</dbReference>
<feature type="domain" description="CCR4-NOT transcription complex subunit 1 CAF1-binding" evidence="11">
    <location>
        <begin position="661"/>
        <end position="880"/>
    </location>
</feature>
<dbReference type="Pfam" id="PF12842">
    <property type="entry name" value="DUF3819"/>
    <property type="match status" value="1"/>
</dbReference>
<dbReference type="Pfam" id="PF16415">
    <property type="entry name" value="CNOT1_CAF1_bind"/>
    <property type="match status" value="1"/>
</dbReference>
<reference evidence="16 17" key="1">
    <citation type="submission" date="2016-10" db="EMBL/GenBank/DDBJ databases">
        <authorList>
            <person name="de Groot N.N."/>
        </authorList>
    </citation>
    <scope>NUCLEOTIDE SEQUENCE [LARGE SCALE GENOMIC DNA]</scope>
    <source>
        <strain evidence="16 17">CBS 141442</strain>
    </source>
</reference>
<accession>A0A1L0BIY1</accession>
<sequence length="1986" mass="223732">MSFKDLLIEVGPENLLPEKLLTQVLQIRQDDADSSVALILAEVLIPGSQGLSTTNGGVTALTFVNNLPEANAKGAQLQTCLKSVDSNNVLNWFNVFAKVQEYLFDASKRNSQPSVASITQLLSSLDFKKGLIDIFLSYEWWFDKTLLYMLQSMHTQQGAFDILNLKTLTLCYEDEVSVEPELLRFINIAKLEVQVMAKINSQSPHQNKMQSEGDKKLNSWLTQFFDLHCRAEPHHVIAGALSIPDKNGFILDRIDRIFAFMMDRPLVDSNLAQLEKVLERFKELDIQLAIAKLIEYYTNRMTSEALHKVILASASFGLLDDLLKKANSMTYNLYLTFVIEATSFGYDCKSVIENDLKVTKMKQTVYSSLLEILETKTAQDFELGQQLQQQQQQGTIELRPNNKALKVSVVHYLLEVLKGSQGLVDSDRLKNLQLSLLTTYPRLINFGTGHDAAILANEEKYANVFPTQVEQEMKAYYSKMYNKEMEIKEIVDMLVRMKVSDVPHDQDVFSCMIHLLIDEYRFFSEYPLTALASTSLLFGALLQRDLIQGTTLTVALNFIWESCNQPQDSHLFKFAVQSLYNFKSRLHEYPIYCKHLLKCQSLSAHARMYQIVKDASNGIACPDAAPAQSSATENAIPAKDENAVVYNSISAVRKTIGFVSQEDPSEVVSDKLLFFVNNMTADNMRGKLAEVSDSLEERYFAWFANYLVTERAKSEPNNHALYSSLVFALNNAIFYEYVLNTTLLEVDHLLKVFKDTSMERSNLKNLGAWLGRITLANDRPLKRDQVALKYMLVEAFDFKTLHLIIPFVCKILDQASHSKVFRPPNPWVLGIIKVLVELYECADLKLNLKFEIEVLLNSFDMTVKDVEASTLVRSHNPKPEALAAMFGIRSEPNMLQGDMTKMPFENPDHNLQMQQHLQQQAALMQQQQQQQQVLQQQSQQHLLKQQGRQMEDRAVPPGSNQLDASFRNLSGNTVFTQNPNLRRAFQASLARAVRECAVPILSRVSEAVLTTTEALVKKDFATEADVTKFRNSYQIMAQQLAHAMVVCSGRKILTETIEATMLQLLGNQVNLNEMPLAELNLAIQSNVDLCVEIIEKLAASNISELIDERMHPQILARERNPAGKPFVENGTSEYSLQLPPPLGLQPDGLRDSQYSIYTDFGTNAFIIRADQAQQQQSQQTQQQQQTLPPQPERAGQQQALQNPLTQQGQAVRAAPQLQQDGLVAGQLTPQQPVASLQQDDFASMDQLFNIITQMCEKSIQMLSGVKETSLSELGADHPILQALTQALTLCQNNALKHPELLLKVAQYAVNCLFTQVHENPMSNEIYVVILDKLCEYSPSTAKDVTWWMVHSVDQRKFNMPVIFSLLKVQLVSALKLDSSIGKLIAESSNPSIVKFASSLLLNVFSSDSIRPIALRSEFACTIEALHAYVPGDSEEHRASSLARDELFTLLLESKHPAVISETGSPGAYIQMGYVFTEWVKLLGHGEDIAGLQNAFIEGLFKNGILTEPEKFELFFKAALEISTAAFATEHEIRSRTQRETYLTVDCLALLIVKIILRFSKSHIDDAIEYLKNIMSIVLLVMTNEHEVSKTTWNERAYFKLFSSIFCGWCDASVFDGDSTKHLDSQFFITMGEILYSLQPIVYPGFTFAWISLISHRMFLPKVLGLSNHEGYGVAVKLLTALLKFQNIYSKDEVVHHDVINVIFKAINRLFTALAHDEPEFLVACHYQLVSAVPPSYIQLGNIILSATPKSVAVVDQFSSKLLVDSIPNSDTAPEVYYAPMDDLSKVGLKKPTENFLRIPAPALMRSIYGGTKLNHPKELTEFGFDVVSFNVKLINALILHIGMSAVEDRVPANSKLFNVKSSQASLVIDLLNQGTTEFRYHVVAAIANQLRYPNSHTQWFISLALHLFGTESIWQTVEVHTEIQELMTRVLLERQLVNRPHPWGLSLVLAEILRNSQYKFHSLPFVKSATPEMKILFEALSRNIKA</sequence>
<evidence type="ECO:0000256" key="8">
    <source>
        <dbReference type="SAM" id="MobiDB-lite"/>
    </source>
</evidence>
<feature type="compositionally biased region" description="Low complexity" evidence="8">
    <location>
        <begin position="1171"/>
        <end position="1187"/>
    </location>
</feature>
<evidence type="ECO:0000313" key="16">
    <source>
        <dbReference type="EMBL" id="SGZ51075.1"/>
    </source>
</evidence>
<dbReference type="InterPro" id="IPR032191">
    <property type="entry name" value="CNOT1_CAF1_bind"/>
</dbReference>
<protein>
    <recommendedName>
        <fullName evidence="7">General negative regulator of transcription subunit 1</fullName>
    </recommendedName>
</protein>
<feature type="domain" description="CCR4-NOT transcription complex subunit 1" evidence="10">
    <location>
        <begin position="979"/>
        <end position="1119"/>
    </location>
</feature>
<evidence type="ECO:0000259" key="11">
    <source>
        <dbReference type="Pfam" id="PF16415"/>
    </source>
</evidence>
<feature type="region of interest" description="Disordered" evidence="8">
    <location>
        <begin position="1120"/>
        <end position="1150"/>
    </location>
</feature>
<gene>
    <name evidence="16" type="ORF">SAMEA4029010_CIC11G00000002140</name>
</gene>
<dbReference type="InterPro" id="IPR024557">
    <property type="entry name" value="CNOT1_dom_4"/>
</dbReference>
<dbReference type="STRING" id="45354.A0A1L0BIY1"/>
<evidence type="ECO:0000259" key="12">
    <source>
        <dbReference type="Pfam" id="PF16417"/>
    </source>
</evidence>
<evidence type="ECO:0000259" key="9">
    <source>
        <dbReference type="Pfam" id="PF04054"/>
    </source>
</evidence>
<dbReference type="InterPro" id="IPR038535">
    <property type="entry name" value="CNOT1_TTP_bind_sf"/>
</dbReference>
<evidence type="ECO:0000259" key="14">
    <source>
        <dbReference type="Pfam" id="PF16419"/>
    </source>
</evidence>
<feature type="domain" description="CCR4-Not complex component Not1 C-terminal" evidence="9">
    <location>
        <begin position="1617"/>
        <end position="1980"/>
    </location>
</feature>
<organism evidence="16 17">
    <name type="scientific">Sungouiella intermedia</name>
    <dbReference type="NCBI Taxonomy" id="45354"/>
    <lineage>
        <taxon>Eukaryota</taxon>
        <taxon>Fungi</taxon>
        <taxon>Dikarya</taxon>
        <taxon>Ascomycota</taxon>
        <taxon>Saccharomycotina</taxon>
        <taxon>Pichiomycetes</taxon>
        <taxon>Metschnikowiaceae</taxon>
        <taxon>Sungouiella</taxon>
    </lineage>
</organism>
<dbReference type="InterPro" id="IPR040398">
    <property type="entry name" value="Not1"/>
</dbReference>
<evidence type="ECO:0000256" key="6">
    <source>
        <dbReference type="ARBA" id="ARBA00059181"/>
    </source>
</evidence>
<dbReference type="InterPro" id="IPR032193">
    <property type="entry name" value="CNOT1_TTP_bind"/>
</dbReference>
<dbReference type="Pfam" id="PF04054">
    <property type="entry name" value="Not1"/>
    <property type="match status" value="1"/>
</dbReference>
<dbReference type="Pfam" id="PF16417">
    <property type="entry name" value="CNOT1_TTP_bind"/>
    <property type="match status" value="1"/>
</dbReference>
<dbReference type="InterPro" id="IPR032195">
    <property type="entry name" value="CNOT1_HEAT_N"/>
</dbReference>
<dbReference type="PANTHER" id="PTHR13162:SF8">
    <property type="entry name" value="CCR4-NOT TRANSCRIPTION COMPLEX SUBUNIT 1"/>
    <property type="match status" value="1"/>
</dbReference>
<dbReference type="OrthoDB" id="1933107at2759"/>
<dbReference type="EMBL" id="LT635758">
    <property type="protein sequence ID" value="SGZ51075.1"/>
    <property type="molecule type" value="Genomic_DNA"/>
</dbReference>
<evidence type="ECO:0000256" key="1">
    <source>
        <dbReference type="ARBA" id="ARBA00004123"/>
    </source>
</evidence>
<name>A0A1L0BIY1_9ASCO</name>
<keyword evidence="2" id="KW-0678">Repressor</keyword>
<proteinExistence type="predicted"/>
<dbReference type="GO" id="GO:0000932">
    <property type="term" value="C:P-body"/>
    <property type="evidence" value="ECO:0007669"/>
    <property type="project" value="TreeGrafter"/>
</dbReference>
<evidence type="ECO:0000256" key="5">
    <source>
        <dbReference type="ARBA" id="ARBA00023242"/>
    </source>
</evidence>
<dbReference type="Proteomes" id="UP000182334">
    <property type="component" value="Chromosome III"/>
</dbReference>